<dbReference type="InterPro" id="IPR003770">
    <property type="entry name" value="MLTG-like"/>
</dbReference>
<dbReference type="RefSeq" id="WP_066064956.1">
    <property type="nucleotide sequence ID" value="NZ_CP013015.1"/>
</dbReference>
<dbReference type="KEGG" id="daw:HS1_002047"/>
<comment type="similarity">
    <text evidence="7">Belongs to the transglycosylase MltG family.</text>
</comment>
<dbReference type="Gene3D" id="3.30.160.60">
    <property type="entry name" value="Classic Zinc Finger"/>
    <property type="match status" value="1"/>
</dbReference>
<dbReference type="Pfam" id="PF02618">
    <property type="entry name" value="YceG"/>
    <property type="match status" value="1"/>
</dbReference>
<keyword evidence="4 7" id="KW-0472">Membrane</keyword>
<dbReference type="CDD" id="cd08010">
    <property type="entry name" value="MltG_like"/>
    <property type="match status" value="1"/>
</dbReference>
<gene>
    <name evidence="7" type="primary">mltG</name>
    <name evidence="8" type="ORF">HS1_002047</name>
</gene>
<keyword evidence="2 7" id="KW-0812">Transmembrane</keyword>
<dbReference type="GO" id="GO:0009252">
    <property type="term" value="P:peptidoglycan biosynthetic process"/>
    <property type="evidence" value="ECO:0007669"/>
    <property type="project" value="UniProtKB-UniRule"/>
</dbReference>
<evidence type="ECO:0000256" key="5">
    <source>
        <dbReference type="ARBA" id="ARBA00023239"/>
    </source>
</evidence>
<feature type="site" description="Important for catalytic activity" evidence="7">
    <location>
        <position position="213"/>
    </location>
</feature>
<dbReference type="AlphaFoldDB" id="A0A7U4QM27"/>
<evidence type="ECO:0000256" key="7">
    <source>
        <dbReference type="HAMAP-Rule" id="MF_02065"/>
    </source>
</evidence>
<organism evidence="8 9">
    <name type="scientific">Desulfofervidus auxilii</name>
    <dbReference type="NCBI Taxonomy" id="1621989"/>
    <lineage>
        <taxon>Bacteria</taxon>
        <taxon>Pseudomonadati</taxon>
        <taxon>Thermodesulfobacteriota</taxon>
        <taxon>Candidatus Desulfofervidia</taxon>
        <taxon>Candidatus Desulfofervidales</taxon>
        <taxon>Candidatus Desulfofervidaceae</taxon>
        <taxon>Candidatus Desulfofervidus</taxon>
    </lineage>
</organism>
<evidence type="ECO:0000313" key="8">
    <source>
        <dbReference type="EMBL" id="AMM41839.1"/>
    </source>
</evidence>
<evidence type="ECO:0000256" key="6">
    <source>
        <dbReference type="ARBA" id="ARBA00023316"/>
    </source>
</evidence>
<keyword evidence="5 7" id="KW-0456">Lyase</keyword>
<keyword evidence="6 7" id="KW-0961">Cell wall biogenesis/degradation</keyword>
<sequence length="329" mass="37886">MRNKYFLILLFFLLISCNFLFVCWAYLTTPLNTSQIIFVQPGWSFKRLIIELEKEKIVTLPLLLQIWGRIYGLAGKIKPGEYLITPDLTPIGLFKKFSTGKGIIRYKVIIPEGATVKEIAKILAQYDLINETKFLRLAYNQHFTHSLGIDAPSLEGYLFPATYFLPKGLAEEIIIKIMFTKFNHIYQKYSDKAKKMGFSRHEIVTLASIIEKETAVRTEKPLIASVFLNRLRRKMPLQADPTVIYALPHFNGNLTKKDLKYVSPYNTYVIKGLPPTPICSPGEESIKAVVEAPNTPYLYFVSRGNGTHYFSKNLKEHIRAVLKYQRKRH</sequence>
<dbReference type="EC" id="4.2.2.29" evidence="7"/>
<keyword evidence="9" id="KW-1185">Reference proteome</keyword>
<keyword evidence="3 7" id="KW-1133">Transmembrane helix</keyword>
<dbReference type="GO" id="GO:0071555">
    <property type="term" value="P:cell wall organization"/>
    <property type="evidence" value="ECO:0007669"/>
    <property type="project" value="UniProtKB-KW"/>
</dbReference>
<keyword evidence="1 7" id="KW-1003">Cell membrane</keyword>
<comment type="catalytic activity">
    <reaction evidence="7">
        <text>a peptidoglycan chain = a peptidoglycan chain with N-acetyl-1,6-anhydromuramyl-[peptide] at the reducing end + a peptidoglycan chain with N-acetylglucosamine at the non-reducing end.</text>
        <dbReference type="EC" id="4.2.2.29"/>
    </reaction>
</comment>
<dbReference type="PANTHER" id="PTHR30518:SF2">
    <property type="entry name" value="ENDOLYTIC MUREIN TRANSGLYCOSYLASE"/>
    <property type="match status" value="1"/>
</dbReference>
<dbReference type="EMBL" id="CP013015">
    <property type="protein sequence ID" value="AMM41839.1"/>
    <property type="molecule type" value="Genomic_DNA"/>
</dbReference>
<reference evidence="8 9" key="1">
    <citation type="submission" date="2015-10" db="EMBL/GenBank/DDBJ databases">
        <title>Candidatus Desulfofervidus auxilii, a hydrogenotrophic sulfate-reducing bacterium involved in the thermophilic anaerobic oxidation of methane.</title>
        <authorList>
            <person name="Krukenberg V."/>
            <person name="Richter M."/>
            <person name="Wegener G."/>
        </authorList>
    </citation>
    <scope>NUCLEOTIDE SEQUENCE [LARGE SCALE GENOMIC DNA]</scope>
    <source>
        <strain evidence="8 9">HS1</strain>
    </source>
</reference>
<evidence type="ECO:0000256" key="4">
    <source>
        <dbReference type="ARBA" id="ARBA00023136"/>
    </source>
</evidence>
<dbReference type="HAMAP" id="MF_02065">
    <property type="entry name" value="MltG"/>
    <property type="match status" value="1"/>
</dbReference>
<dbReference type="GO" id="GO:0008932">
    <property type="term" value="F:lytic endotransglycosylase activity"/>
    <property type="evidence" value="ECO:0007669"/>
    <property type="project" value="UniProtKB-UniRule"/>
</dbReference>
<evidence type="ECO:0000256" key="1">
    <source>
        <dbReference type="ARBA" id="ARBA00022475"/>
    </source>
</evidence>
<proteinExistence type="inferred from homology"/>
<dbReference type="PROSITE" id="PS51257">
    <property type="entry name" value="PROKAR_LIPOPROTEIN"/>
    <property type="match status" value="1"/>
</dbReference>
<dbReference type="GO" id="GO:0005886">
    <property type="term" value="C:plasma membrane"/>
    <property type="evidence" value="ECO:0007669"/>
    <property type="project" value="UniProtKB-UniRule"/>
</dbReference>
<evidence type="ECO:0000256" key="2">
    <source>
        <dbReference type="ARBA" id="ARBA00022692"/>
    </source>
</evidence>
<dbReference type="NCBIfam" id="TIGR00247">
    <property type="entry name" value="endolytic transglycosylase MltG"/>
    <property type="match status" value="1"/>
</dbReference>
<dbReference type="PANTHER" id="PTHR30518">
    <property type="entry name" value="ENDOLYTIC MUREIN TRANSGLYCOSYLASE"/>
    <property type="match status" value="1"/>
</dbReference>
<evidence type="ECO:0000313" key="9">
    <source>
        <dbReference type="Proteomes" id="UP000070560"/>
    </source>
</evidence>
<evidence type="ECO:0000256" key="3">
    <source>
        <dbReference type="ARBA" id="ARBA00022989"/>
    </source>
</evidence>
<dbReference type="OrthoDB" id="9814591at2"/>
<accession>A0A7U4QM27</accession>
<name>A0A7U4QM27_DESA2</name>
<dbReference type="Proteomes" id="UP000070560">
    <property type="component" value="Chromosome"/>
</dbReference>
<dbReference type="Gene3D" id="3.30.1490.480">
    <property type="entry name" value="Endolytic murein transglycosylase"/>
    <property type="match status" value="2"/>
</dbReference>
<comment type="function">
    <text evidence="7">Functions as a peptidoglycan terminase that cleaves nascent peptidoglycan strands endolytically to terminate their elongation.</text>
</comment>
<protein>
    <recommendedName>
        <fullName evidence="7">Endolytic murein transglycosylase</fullName>
        <ecNumber evidence="7">4.2.2.29</ecNumber>
    </recommendedName>
    <alternativeName>
        <fullName evidence="7">Peptidoglycan lytic transglycosylase</fullName>
    </alternativeName>
    <alternativeName>
        <fullName evidence="7">Peptidoglycan polymerization terminase</fullName>
    </alternativeName>
</protein>